<gene>
    <name evidence="2" type="ORF">DES52_1113</name>
</gene>
<organism evidence="2 3">
    <name type="scientific">Deinococcus yavapaiensis KR-236</name>
    <dbReference type="NCBI Taxonomy" id="694435"/>
    <lineage>
        <taxon>Bacteria</taxon>
        <taxon>Thermotogati</taxon>
        <taxon>Deinococcota</taxon>
        <taxon>Deinococci</taxon>
        <taxon>Deinococcales</taxon>
        <taxon>Deinococcaceae</taxon>
        <taxon>Deinococcus</taxon>
    </lineage>
</organism>
<protein>
    <submittedName>
        <fullName evidence="2">Uncharacterized protein</fullName>
    </submittedName>
</protein>
<comment type="caution">
    <text evidence="2">The sequence shown here is derived from an EMBL/GenBank/DDBJ whole genome shotgun (WGS) entry which is preliminary data.</text>
</comment>
<name>A0A318S554_9DEIO</name>
<dbReference type="RefSeq" id="WP_110887421.1">
    <property type="nucleotide sequence ID" value="NZ_QJSX01000011.1"/>
</dbReference>
<evidence type="ECO:0000256" key="1">
    <source>
        <dbReference type="SAM" id="Phobius"/>
    </source>
</evidence>
<dbReference type="AlphaFoldDB" id="A0A318S554"/>
<sequence length="72" mass="7918">MTNRGNERTEADKQFAQEPVRRGPNWGLILLALSLLIVIAFVISLVLGNRGDYKTNGDDTGVRPIPSVVVRV</sequence>
<reference evidence="2 3" key="1">
    <citation type="submission" date="2018-06" db="EMBL/GenBank/DDBJ databases">
        <title>Genomic Encyclopedia of Type Strains, Phase IV (KMG-IV): sequencing the most valuable type-strain genomes for metagenomic binning, comparative biology and taxonomic classification.</title>
        <authorList>
            <person name="Goeker M."/>
        </authorList>
    </citation>
    <scope>NUCLEOTIDE SEQUENCE [LARGE SCALE GENOMIC DNA]</scope>
    <source>
        <strain evidence="2 3">DSM 18048</strain>
    </source>
</reference>
<evidence type="ECO:0000313" key="2">
    <source>
        <dbReference type="EMBL" id="PYE52833.1"/>
    </source>
</evidence>
<keyword evidence="3" id="KW-1185">Reference proteome</keyword>
<evidence type="ECO:0000313" key="3">
    <source>
        <dbReference type="Proteomes" id="UP000248326"/>
    </source>
</evidence>
<accession>A0A318S554</accession>
<feature type="transmembrane region" description="Helical" evidence="1">
    <location>
        <begin position="26"/>
        <end position="47"/>
    </location>
</feature>
<keyword evidence="1" id="KW-1133">Transmembrane helix</keyword>
<dbReference type="EMBL" id="QJSX01000011">
    <property type="protein sequence ID" value="PYE52833.1"/>
    <property type="molecule type" value="Genomic_DNA"/>
</dbReference>
<proteinExistence type="predicted"/>
<keyword evidence="1" id="KW-0472">Membrane</keyword>
<dbReference type="Proteomes" id="UP000248326">
    <property type="component" value="Unassembled WGS sequence"/>
</dbReference>
<keyword evidence="1" id="KW-0812">Transmembrane</keyword>